<geneLocation type="plasmid" evidence="2 3">
    <name>pRetIE4771d</name>
</geneLocation>
<evidence type="ECO:0000313" key="2">
    <source>
        <dbReference type="EMBL" id="AIC31214.1"/>
    </source>
</evidence>
<feature type="transmembrane region" description="Helical" evidence="1">
    <location>
        <begin position="30"/>
        <end position="50"/>
    </location>
</feature>
<evidence type="ECO:0000256" key="1">
    <source>
        <dbReference type="SAM" id="Phobius"/>
    </source>
</evidence>
<name>A0A060IC42_RHIET</name>
<keyword evidence="1" id="KW-0472">Membrane</keyword>
<proteinExistence type="predicted"/>
<protein>
    <submittedName>
        <fullName evidence="2">Uncharacterized protein</fullName>
    </submittedName>
</protein>
<dbReference type="RefSeq" id="WP_010058180.1">
    <property type="nucleotide sequence ID" value="NZ_CP006990.1"/>
</dbReference>
<reference evidence="2 3" key="1">
    <citation type="submission" date="2013-12" db="EMBL/GenBank/DDBJ databases">
        <title>Complete genome sequence of Rhizobium etli bv. mimosae IE4771.</title>
        <authorList>
            <person name="Bustos P."/>
            <person name="Santamaria R.I."/>
            <person name="Lozano L."/>
            <person name="Ormeno-Orrillo E."/>
            <person name="Rogel M.A."/>
            <person name="Romero D."/>
            <person name="Cevallos M.A."/>
            <person name="Martinez-Romero E."/>
            <person name="Gonzalez V."/>
        </authorList>
    </citation>
    <scope>NUCLEOTIDE SEQUENCE [LARGE SCALE GENOMIC DNA]</scope>
    <source>
        <strain evidence="2 3">IE4771</strain>
        <plasmid evidence="3">Plasmid pRetIE4771d</plasmid>
    </source>
</reference>
<dbReference type="KEGG" id="rei:IE4771_PD00660"/>
<keyword evidence="2" id="KW-0614">Plasmid</keyword>
<feature type="transmembrane region" description="Helical" evidence="1">
    <location>
        <begin position="62"/>
        <end position="82"/>
    </location>
</feature>
<keyword evidence="1" id="KW-1133">Transmembrane helix</keyword>
<dbReference type="OrthoDB" id="8404194at2"/>
<evidence type="ECO:0000313" key="3">
    <source>
        <dbReference type="Proteomes" id="UP000027180"/>
    </source>
</evidence>
<gene>
    <name evidence="2" type="ORF">IE4771_PD00660</name>
</gene>
<organism evidence="2 3">
    <name type="scientific">Rhizobium etli bv. mimosae str. IE4771</name>
    <dbReference type="NCBI Taxonomy" id="1432050"/>
    <lineage>
        <taxon>Bacteria</taxon>
        <taxon>Pseudomonadati</taxon>
        <taxon>Pseudomonadota</taxon>
        <taxon>Alphaproteobacteria</taxon>
        <taxon>Hyphomicrobiales</taxon>
        <taxon>Rhizobiaceae</taxon>
        <taxon>Rhizobium/Agrobacterium group</taxon>
        <taxon>Rhizobium</taxon>
    </lineage>
</organism>
<feature type="transmembrane region" description="Helical" evidence="1">
    <location>
        <begin position="88"/>
        <end position="114"/>
    </location>
</feature>
<keyword evidence="1" id="KW-0812">Transmembrane</keyword>
<dbReference type="HOGENOM" id="CLU_2094875_0_0_5"/>
<dbReference type="EMBL" id="CP006990">
    <property type="protein sequence ID" value="AIC31214.1"/>
    <property type="molecule type" value="Genomic_DNA"/>
</dbReference>
<dbReference type="Proteomes" id="UP000027180">
    <property type="component" value="Plasmid pRetIE4771d"/>
</dbReference>
<sequence length="116" mass="12167">MRSLTDFIPWILALPPALWEFAYVARRYGWILAACAASVVFGGMFLWIITLQGVAEVVQHSAFGVVQALLLLVGPPAATVLVAKRTGLAAGVFAGVVVGSCVFLMTAAIGIGIYGE</sequence>
<dbReference type="AlphaFoldDB" id="A0A060IC42"/>
<accession>A0A060IC42</accession>